<organism evidence="2 3">
    <name type="scientific">Shewanella piezotolerans (strain WP3 / JCM 13877)</name>
    <dbReference type="NCBI Taxonomy" id="225849"/>
    <lineage>
        <taxon>Bacteria</taxon>
        <taxon>Pseudomonadati</taxon>
        <taxon>Pseudomonadota</taxon>
        <taxon>Gammaproteobacteria</taxon>
        <taxon>Alteromonadales</taxon>
        <taxon>Shewanellaceae</taxon>
        <taxon>Shewanella</taxon>
    </lineage>
</organism>
<dbReference type="AlphaFoldDB" id="B8CSS1"/>
<gene>
    <name evidence="2" type="ordered locus">swp_4027</name>
</gene>
<dbReference type="EMBL" id="CP000472">
    <property type="protein sequence ID" value="ACJ30697.1"/>
    <property type="molecule type" value="Genomic_DNA"/>
</dbReference>
<dbReference type="Pfam" id="PF03889">
    <property type="entry name" value="ArfA"/>
    <property type="match status" value="1"/>
</dbReference>
<dbReference type="HOGENOM" id="CLU_170842_1_2_6"/>
<feature type="compositionally biased region" description="Basic residues" evidence="1">
    <location>
        <begin position="58"/>
        <end position="71"/>
    </location>
</feature>
<evidence type="ECO:0000313" key="3">
    <source>
        <dbReference type="Proteomes" id="UP000000753"/>
    </source>
</evidence>
<proteinExistence type="predicted"/>
<reference evidence="2 3" key="1">
    <citation type="journal article" date="2008" name="PLoS ONE">
        <title>Environmental adaptation: genomic analysis of the piezotolerant and psychrotolerant deep-sea iron reducing bacterium Shewanella piezotolerans WP3.</title>
        <authorList>
            <person name="Wang F."/>
            <person name="Wang J."/>
            <person name="Jian H."/>
            <person name="Zhang B."/>
            <person name="Li S."/>
            <person name="Wang F."/>
            <person name="Zeng X."/>
            <person name="Gao L."/>
            <person name="Bartlett D.H."/>
            <person name="Yu J."/>
            <person name="Hu S."/>
            <person name="Xiao X."/>
        </authorList>
    </citation>
    <scope>NUCLEOTIDE SEQUENCE [LARGE SCALE GENOMIC DNA]</scope>
    <source>
        <strain evidence="3">WP3 / JCM 13877</strain>
    </source>
</reference>
<dbReference type="STRING" id="225849.swp_4027"/>
<evidence type="ECO:0000313" key="2">
    <source>
        <dbReference type="EMBL" id="ACJ30697.1"/>
    </source>
</evidence>
<evidence type="ECO:0008006" key="4">
    <source>
        <dbReference type="Google" id="ProtNLM"/>
    </source>
</evidence>
<keyword evidence="3" id="KW-1185">Reference proteome</keyword>
<protein>
    <recommendedName>
        <fullName evidence="4">Alternative ribosome-rescue factor A</fullName>
    </recommendedName>
</protein>
<dbReference type="KEGG" id="swp:swp_4027"/>
<sequence length="96" mass="10877">MLTKIILTSNLNWSHQMAKHRQSPPQIEHESGRGVIKDNALKAIVTSPLFRTRTEKPKKGKGSYNRKQKGQKLKGLAPFDYLAFAFFHNKDNGITA</sequence>
<accession>B8CSS1</accession>
<feature type="region of interest" description="Disordered" evidence="1">
    <location>
        <begin position="47"/>
        <end position="71"/>
    </location>
</feature>
<dbReference type="GO" id="GO:0072344">
    <property type="term" value="P:rescue of stalled ribosome"/>
    <property type="evidence" value="ECO:0007669"/>
    <property type="project" value="InterPro"/>
</dbReference>
<evidence type="ECO:0000256" key="1">
    <source>
        <dbReference type="SAM" id="MobiDB-lite"/>
    </source>
</evidence>
<dbReference type="eggNOG" id="COG3036">
    <property type="taxonomic scope" value="Bacteria"/>
</dbReference>
<dbReference type="InterPro" id="IPR005589">
    <property type="entry name" value="ArfA"/>
</dbReference>
<dbReference type="Proteomes" id="UP000000753">
    <property type="component" value="Chromosome"/>
</dbReference>
<name>B8CSS1_SHEPW</name>